<reference evidence="7 8" key="1">
    <citation type="journal article" date="2019" name="Int. J. Syst. Evol. Microbiol.">
        <title>The Global Catalogue of Microorganisms (GCM) 10K type strain sequencing project: providing services to taxonomists for standard genome sequencing and annotation.</title>
        <authorList>
            <consortium name="The Broad Institute Genomics Platform"/>
            <consortium name="The Broad Institute Genome Sequencing Center for Infectious Disease"/>
            <person name="Wu L."/>
            <person name="Ma J."/>
        </authorList>
    </citation>
    <scope>NUCLEOTIDE SEQUENCE [LARGE SCALE GENOMIC DNA]</scope>
    <source>
        <strain evidence="7 8">CGMCC 1.12689</strain>
    </source>
</reference>
<dbReference type="InterPro" id="IPR029510">
    <property type="entry name" value="Ald_DH_CS_GLU"/>
</dbReference>
<dbReference type="Pfam" id="PF00171">
    <property type="entry name" value="Aldedh"/>
    <property type="match status" value="1"/>
</dbReference>
<evidence type="ECO:0000256" key="3">
    <source>
        <dbReference type="ARBA" id="ARBA00023002"/>
    </source>
</evidence>
<dbReference type="GO" id="GO:0016491">
    <property type="term" value="F:oxidoreductase activity"/>
    <property type="evidence" value="ECO:0007669"/>
    <property type="project" value="UniProtKB-KW"/>
</dbReference>
<dbReference type="PANTHER" id="PTHR42991:SF1">
    <property type="entry name" value="ALDEHYDE DEHYDROGENASE"/>
    <property type="match status" value="1"/>
</dbReference>
<dbReference type="PROSITE" id="PS00687">
    <property type="entry name" value="ALDEHYDE_DEHYDR_GLU"/>
    <property type="match status" value="1"/>
</dbReference>
<keyword evidence="3 5" id="KW-0560">Oxidoreductase</keyword>
<dbReference type="Gene3D" id="3.40.605.10">
    <property type="entry name" value="Aldehyde Dehydrogenase, Chain A, domain 1"/>
    <property type="match status" value="1"/>
</dbReference>
<evidence type="ECO:0000256" key="4">
    <source>
        <dbReference type="PROSITE-ProRule" id="PRU10007"/>
    </source>
</evidence>
<dbReference type="FunFam" id="3.40.605.10:FF:000007">
    <property type="entry name" value="NAD/NADP-dependent betaine aldehyde dehydrogenase"/>
    <property type="match status" value="1"/>
</dbReference>
<dbReference type="InterPro" id="IPR051020">
    <property type="entry name" value="ALDH-related_metabolic_enz"/>
</dbReference>
<keyword evidence="8" id="KW-1185">Reference proteome</keyword>
<dbReference type="EMBL" id="JBHUDB010000019">
    <property type="protein sequence ID" value="MFD1572009.1"/>
    <property type="molecule type" value="Genomic_DNA"/>
</dbReference>
<dbReference type="InterPro" id="IPR016162">
    <property type="entry name" value="Ald_DH_N"/>
</dbReference>
<dbReference type="PANTHER" id="PTHR42991">
    <property type="entry name" value="ALDEHYDE DEHYDROGENASE"/>
    <property type="match status" value="1"/>
</dbReference>
<dbReference type="InterPro" id="IPR015590">
    <property type="entry name" value="Aldehyde_DH_dom"/>
</dbReference>
<feature type="active site" evidence="4">
    <location>
        <position position="258"/>
    </location>
</feature>
<comment type="subunit">
    <text evidence="2">Homotetramer.</text>
</comment>
<dbReference type="Gene3D" id="3.40.309.10">
    <property type="entry name" value="Aldehyde Dehydrogenase, Chain A, domain 2"/>
    <property type="match status" value="1"/>
</dbReference>
<feature type="domain" description="Aldehyde dehydrogenase" evidence="6">
    <location>
        <begin position="19"/>
        <end position="483"/>
    </location>
</feature>
<evidence type="ECO:0000313" key="8">
    <source>
        <dbReference type="Proteomes" id="UP001597185"/>
    </source>
</evidence>
<dbReference type="AlphaFoldDB" id="A0ABD6C3L3"/>
<comment type="similarity">
    <text evidence="1 5">Belongs to the aldehyde dehydrogenase family.</text>
</comment>
<gene>
    <name evidence="7" type="ORF">ACFR9T_15725</name>
</gene>
<organism evidence="7 8">
    <name type="scientific">Halorubrum laminariae</name>
    <dbReference type="NCBI Taxonomy" id="1433523"/>
    <lineage>
        <taxon>Archaea</taxon>
        <taxon>Methanobacteriati</taxon>
        <taxon>Methanobacteriota</taxon>
        <taxon>Stenosarchaea group</taxon>
        <taxon>Halobacteria</taxon>
        <taxon>Halobacteriales</taxon>
        <taxon>Haloferacaceae</taxon>
        <taxon>Halorubrum</taxon>
    </lineage>
</organism>
<evidence type="ECO:0000259" key="6">
    <source>
        <dbReference type="Pfam" id="PF00171"/>
    </source>
</evidence>
<sequence length="491" mass="52232">MPLNKSKSIDGEMLINGSWVGGDDRTDVVNPYEGSKVGTVPVVSRKQITDAIESARDAAERTSLSAYERYELLSIAANRLEERVDEVAEIITSEQGKPITEARTEADRSVQTLRLSAEEAKRQFGEYVPMDPQKGMSRDHCFTQPEPMGVVAGITPFNFPVMLMAHKVGPALAAGNAFVGKPATSTPLSALVLFECLDAAVEEVDAPDGLVNVVTGSGSVVGEEIVNHGAIDSISFTGSTEVGKYLANNSGMTDVTLELGGNDPTIMWSDTDIERAAAEIVQGACSNAGQVCNSVERVIVDEKIENEALAALSEAASQLNIGDPFDEETDVSAMVTDEEFSGTVKLYEETVEQGATVEYGGRYGGDLGDRVFEPTVLGGVTAEMPAASEETFGPLIPVIAVSNFDKALAEANNTEYGLEAGLFTQDIDRAKRAADTIDAGGVNINTVSGFRTDHMPYGGFKDSGKGKEGIKYAVEHFSRTKLVGFHDGMNS</sequence>
<proteinExistence type="inferred from homology"/>
<comment type="caution">
    <text evidence="7">The sequence shown here is derived from an EMBL/GenBank/DDBJ whole genome shotgun (WGS) entry which is preliminary data.</text>
</comment>
<evidence type="ECO:0000256" key="2">
    <source>
        <dbReference type="ARBA" id="ARBA00011881"/>
    </source>
</evidence>
<protein>
    <submittedName>
        <fullName evidence="7">Aldehyde dehydrogenase family protein</fullName>
    </submittedName>
</protein>
<dbReference type="Proteomes" id="UP001597185">
    <property type="component" value="Unassembled WGS sequence"/>
</dbReference>
<dbReference type="SUPFAM" id="SSF53720">
    <property type="entry name" value="ALDH-like"/>
    <property type="match status" value="1"/>
</dbReference>
<dbReference type="InterPro" id="IPR016161">
    <property type="entry name" value="Ald_DH/histidinol_DH"/>
</dbReference>
<name>A0ABD6C3L3_9EURY</name>
<evidence type="ECO:0000256" key="1">
    <source>
        <dbReference type="ARBA" id="ARBA00009986"/>
    </source>
</evidence>
<dbReference type="RefSeq" id="WP_256419555.1">
    <property type="nucleotide sequence ID" value="NZ_JANHDL010000026.1"/>
</dbReference>
<evidence type="ECO:0000313" key="7">
    <source>
        <dbReference type="EMBL" id="MFD1572009.1"/>
    </source>
</evidence>
<evidence type="ECO:0000256" key="5">
    <source>
        <dbReference type="RuleBase" id="RU003345"/>
    </source>
</evidence>
<accession>A0ABD6C3L3</accession>
<dbReference type="InterPro" id="IPR016163">
    <property type="entry name" value="Ald_DH_C"/>
</dbReference>